<evidence type="ECO:0000313" key="1">
    <source>
        <dbReference type="EMBL" id="KAH9678747.1"/>
    </source>
</evidence>
<evidence type="ECO:0000313" key="2">
    <source>
        <dbReference type="Proteomes" id="UP000829398"/>
    </source>
</evidence>
<keyword evidence="2" id="KW-1185">Reference proteome</keyword>
<reference evidence="2" key="1">
    <citation type="journal article" date="2023" name="Hortic. Res.">
        <title>A chromosome-level phased genome enabling allele-level studies in sweet orange: a case study on citrus Huanglongbing tolerance.</title>
        <authorList>
            <person name="Wu B."/>
            <person name="Yu Q."/>
            <person name="Deng Z."/>
            <person name="Duan Y."/>
            <person name="Luo F."/>
            <person name="Gmitter F. Jr."/>
        </authorList>
    </citation>
    <scope>NUCLEOTIDE SEQUENCE [LARGE SCALE GENOMIC DNA]</scope>
    <source>
        <strain evidence="2">cv. Valencia</strain>
    </source>
</reference>
<comment type="caution">
    <text evidence="1">The sequence shown here is derived from an EMBL/GenBank/DDBJ whole genome shotgun (WGS) entry which is preliminary data.</text>
</comment>
<sequence length="477" mass="52823">MAAAFFDEIAAVHHPPTNVSSSSPPATTNKKNHLQRTCAMHGREALALLVVVVFFDFINGSLISILMHQLSNPTRKYGFQEVSMALDVNATMLHKDVPIPVNETGIINDITPEQNAPNDELVEVDNEIDVNVNNDLSEHYTADPALNLLDNFVHDSTQALAADGSSVSAAEIATSSDQLIQEINAVTKIIKNQPIKDASQLIDADGFQLVISKSEQKKWKQRARHASFQSITVEMMLDNFTCYLTFVYAATSYIDRRFLWQELISLSSLCSCPWLLVGYFNAILGAHERHSGGLPLGTSCSDFSSMINNCNLSHLEVEENQFTWSYGSVSRGHMEQRLDRALCNLQFYDAWPISKCVVLPRTCSDHSALLISGAGTLSLGPRPFKFHSMWLEHLSFKDIVLSCWNASHFYGCPMFVLTSKLKALKSCLKSWNLQVFGNVHANVTEARNKLSVIQSAISSTGGSDELFQESPSLNIIC</sequence>
<protein>
    <submittedName>
        <fullName evidence="1">Uncharacterized protein</fullName>
    </submittedName>
</protein>
<gene>
    <name evidence="1" type="ORF">KPL71_025841</name>
</gene>
<organism evidence="1 2">
    <name type="scientific">Citrus sinensis</name>
    <name type="common">Sweet orange</name>
    <name type="synonym">Citrus aurantium var. sinensis</name>
    <dbReference type="NCBI Taxonomy" id="2711"/>
    <lineage>
        <taxon>Eukaryota</taxon>
        <taxon>Viridiplantae</taxon>
        <taxon>Streptophyta</taxon>
        <taxon>Embryophyta</taxon>
        <taxon>Tracheophyta</taxon>
        <taxon>Spermatophyta</taxon>
        <taxon>Magnoliopsida</taxon>
        <taxon>eudicotyledons</taxon>
        <taxon>Gunneridae</taxon>
        <taxon>Pentapetalae</taxon>
        <taxon>rosids</taxon>
        <taxon>malvids</taxon>
        <taxon>Sapindales</taxon>
        <taxon>Rutaceae</taxon>
        <taxon>Aurantioideae</taxon>
        <taxon>Citrus</taxon>
    </lineage>
</organism>
<proteinExistence type="predicted"/>
<name>A0ACB8HVE9_CITSI</name>
<dbReference type="Proteomes" id="UP000829398">
    <property type="component" value="Chromosome 9"/>
</dbReference>
<accession>A0ACB8HVE9</accession>
<dbReference type="EMBL" id="CM039178">
    <property type="protein sequence ID" value="KAH9678747.1"/>
    <property type="molecule type" value="Genomic_DNA"/>
</dbReference>